<sequence length="225" mass="24772">MSDTHPLDTPSQTLHGKLADSLVRLSVALRFHAWQMAGQHGLTPTQMEILSLLSVRGRSLQLKVIAEQTALAAPTISDAVKVLVKKGWVSKARSPDDARALALALTDAGKALVAEIDGWHHFLADALTRLPEHEVTACYQTLLKLIRTLQGQDRIPISRMCPSCRYFVANQYPDAAMPHFCRLVGTAMAVAHLRLDCPEHEQAESATQAITWLNDRNRPAAMRQG</sequence>
<dbReference type="GO" id="GO:0003700">
    <property type="term" value="F:DNA-binding transcription factor activity"/>
    <property type="evidence" value="ECO:0007669"/>
    <property type="project" value="InterPro"/>
</dbReference>
<keyword evidence="3" id="KW-1185">Reference proteome</keyword>
<comment type="caution">
    <text evidence="2">The sequence shown here is derived from an EMBL/GenBank/DDBJ whole genome shotgun (WGS) entry which is preliminary data.</text>
</comment>
<protein>
    <submittedName>
        <fullName evidence="2">DNA-binding MarR family transcriptional regulator</fullName>
    </submittedName>
</protein>
<name>A0A840MPL9_9PROT</name>
<dbReference type="PANTHER" id="PTHR33164:SF43">
    <property type="entry name" value="HTH-TYPE TRANSCRIPTIONAL REPRESSOR YETL"/>
    <property type="match status" value="1"/>
</dbReference>
<keyword evidence="2" id="KW-0238">DNA-binding</keyword>
<proteinExistence type="predicted"/>
<dbReference type="Pfam" id="PF12802">
    <property type="entry name" value="MarR_2"/>
    <property type="match status" value="1"/>
</dbReference>
<evidence type="ECO:0000313" key="2">
    <source>
        <dbReference type="EMBL" id="MBB5019039.1"/>
    </source>
</evidence>
<dbReference type="InterPro" id="IPR000835">
    <property type="entry name" value="HTH_MarR-typ"/>
</dbReference>
<evidence type="ECO:0000313" key="3">
    <source>
        <dbReference type="Proteomes" id="UP000575898"/>
    </source>
</evidence>
<dbReference type="GO" id="GO:0003677">
    <property type="term" value="F:DNA binding"/>
    <property type="evidence" value="ECO:0007669"/>
    <property type="project" value="UniProtKB-KW"/>
</dbReference>
<dbReference type="RefSeq" id="WP_184039214.1">
    <property type="nucleotide sequence ID" value="NZ_JACHHY010000013.1"/>
</dbReference>
<reference evidence="2 3" key="1">
    <citation type="submission" date="2020-08" db="EMBL/GenBank/DDBJ databases">
        <title>Genomic Encyclopedia of Type Strains, Phase IV (KMG-IV): sequencing the most valuable type-strain genomes for metagenomic binning, comparative biology and taxonomic classification.</title>
        <authorList>
            <person name="Goeker M."/>
        </authorList>
    </citation>
    <scope>NUCLEOTIDE SEQUENCE [LARGE SCALE GENOMIC DNA]</scope>
    <source>
        <strain evidence="2 3">DSM 27165</strain>
    </source>
</reference>
<organism evidence="2 3">
    <name type="scientific">Chitinivorax tropicus</name>
    <dbReference type="NCBI Taxonomy" id="714531"/>
    <lineage>
        <taxon>Bacteria</taxon>
        <taxon>Pseudomonadati</taxon>
        <taxon>Pseudomonadota</taxon>
        <taxon>Betaproteobacteria</taxon>
        <taxon>Chitinivorax</taxon>
    </lineage>
</organism>
<dbReference type="SUPFAM" id="SSF46785">
    <property type="entry name" value="Winged helix' DNA-binding domain"/>
    <property type="match status" value="1"/>
</dbReference>
<dbReference type="PROSITE" id="PS50995">
    <property type="entry name" value="HTH_MARR_2"/>
    <property type="match status" value="1"/>
</dbReference>
<dbReference type="Gene3D" id="1.10.10.10">
    <property type="entry name" value="Winged helix-like DNA-binding domain superfamily/Winged helix DNA-binding domain"/>
    <property type="match status" value="1"/>
</dbReference>
<dbReference type="GO" id="GO:0006950">
    <property type="term" value="P:response to stress"/>
    <property type="evidence" value="ECO:0007669"/>
    <property type="project" value="TreeGrafter"/>
</dbReference>
<evidence type="ECO:0000259" key="1">
    <source>
        <dbReference type="PROSITE" id="PS50995"/>
    </source>
</evidence>
<gene>
    <name evidence="2" type="ORF">HNQ59_002337</name>
</gene>
<feature type="domain" description="HTH marR-type" evidence="1">
    <location>
        <begin position="15"/>
        <end position="147"/>
    </location>
</feature>
<dbReference type="InterPro" id="IPR039422">
    <property type="entry name" value="MarR/SlyA-like"/>
</dbReference>
<accession>A0A840MPL9</accession>
<dbReference type="InterPro" id="IPR036390">
    <property type="entry name" value="WH_DNA-bd_sf"/>
</dbReference>
<dbReference type="Proteomes" id="UP000575898">
    <property type="component" value="Unassembled WGS sequence"/>
</dbReference>
<dbReference type="SMART" id="SM00347">
    <property type="entry name" value="HTH_MARR"/>
    <property type="match status" value="1"/>
</dbReference>
<dbReference type="InterPro" id="IPR036388">
    <property type="entry name" value="WH-like_DNA-bd_sf"/>
</dbReference>
<dbReference type="PANTHER" id="PTHR33164">
    <property type="entry name" value="TRANSCRIPTIONAL REGULATOR, MARR FAMILY"/>
    <property type="match status" value="1"/>
</dbReference>
<dbReference type="EMBL" id="JACHHY010000013">
    <property type="protein sequence ID" value="MBB5019039.1"/>
    <property type="molecule type" value="Genomic_DNA"/>
</dbReference>
<dbReference type="AlphaFoldDB" id="A0A840MPL9"/>